<feature type="compositionally biased region" description="Low complexity" evidence="3">
    <location>
        <begin position="23"/>
        <end position="42"/>
    </location>
</feature>
<proteinExistence type="predicted"/>
<reference evidence="6 7" key="1">
    <citation type="submission" date="2024-05" db="EMBL/GenBank/DDBJ databases">
        <title>Culex pipiens pipiens assembly and annotation.</title>
        <authorList>
            <person name="Alout H."/>
            <person name="Durand T."/>
        </authorList>
    </citation>
    <scope>NUCLEOTIDE SEQUENCE [LARGE SCALE GENOMIC DNA]</scope>
    <source>
        <strain evidence="6">HA-2024</strain>
        <tissue evidence="6">Whole body</tissue>
    </source>
</reference>
<evidence type="ECO:0000256" key="1">
    <source>
        <dbReference type="ARBA" id="ARBA00004613"/>
    </source>
</evidence>
<protein>
    <recommendedName>
        <fullName evidence="5">Aegyptin/gSG7 salivary protein-like four-helix bundle domain-containing protein</fullName>
    </recommendedName>
</protein>
<evidence type="ECO:0000256" key="3">
    <source>
        <dbReference type="SAM" id="MobiDB-lite"/>
    </source>
</evidence>
<dbReference type="GO" id="GO:0005576">
    <property type="term" value="C:extracellular region"/>
    <property type="evidence" value="ECO:0007669"/>
    <property type="project" value="UniProtKB-SubCell"/>
</dbReference>
<dbReference type="AlphaFoldDB" id="A0ABD1CE77"/>
<organism evidence="6 7">
    <name type="scientific">Culex pipiens pipiens</name>
    <name type="common">Northern house mosquito</name>
    <dbReference type="NCBI Taxonomy" id="38569"/>
    <lineage>
        <taxon>Eukaryota</taxon>
        <taxon>Metazoa</taxon>
        <taxon>Ecdysozoa</taxon>
        <taxon>Arthropoda</taxon>
        <taxon>Hexapoda</taxon>
        <taxon>Insecta</taxon>
        <taxon>Pterygota</taxon>
        <taxon>Neoptera</taxon>
        <taxon>Endopterygota</taxon>
        <taxon>Diptera</taxon>
        <taxon>Nematocera</taxon>
        <taxon>Culicoidea</taxon>
        <taxon>Culicidae</taxon>
        <taxon>Culicinae</taxon>
        <taxon>Culicini</taxon>
        <taxon>Culex</taxon>
        <taxon>Culex</taxon>
    </lineage>
</organism>
<feature type="signal peptide" evidence="4">
    <location>
        <begin position="1"/>
        <end position="23"/>
    </location>
</feature>
<gene>
    <name evidence="6" type="ORF">pipiens_004846</name>
</gene>
<dbReference type="Proteomes" id="UP001562425">
    <property type="component" value="Unassembled WGS sequence"/>
</dbReference>
<feature type="compositionally biased region" description="Acidic residues" evidence="3">
    <location>
        <begin position="59"/>
        <end position="86"/>
    </location>
</feature>
<name>A0ABD1CE77_CULPP</name>
<dbReference type="Gene3D" id="6.10.140.1890">
    <property type="match status" value="1"/>
</dbReference>
<evidence type="ECO:0000313" key="6">
    <source>
        <dbReference type="EMBL" id="KAL1374695.1"/>
    </source>
</evidence>
<evidence type="ECO:0000259" key="5">
    <source>
        <dbReference type="Pfam" id="PF25001"/>
    </source>
</evidence>
<feature type="domain" description="Aegyptin/gSG7 salivary protein-like four-helix bundle" evidence="5">
    <location>
        <begin position="110"/>
        <end position="224"/>
    </location>
</feature>
<keyword evidence="2" id="KW-0964">Secreted</keyword>
<feature type="region of interest" description="Disordered" evidence="3">
    <location>
        <begin position="23"/>
        <end position="111"/>
    </location>
</feature>
<sequence>MKFVWPTLLALFLLIGILANAESTEETLPSTESEPSSATTEADQPEKPTENSEPSSPASEDDDQPKEPTEDDESSEPDDADADDSEASSSEKPSKKGGKVPGAGKGPSQKGSYAATYQEIVKILNSVDFKSIEDLHLQRMLENAFQARVRNPVLEQTGQIADFGAIKSCFGKLTGEVKKLINAAKKQFKTCKTGGGNSSGCTDQQENAFADGVINLATTLQGCISSKRKD</sequence>
<dbReference type="Pfam" id="PF25001">
    <property type="entry name" value="Aegyptin_C"/>
    <property type="match status" value="1"/>
</dbReference>
<keyword evidence="4" id="KW-0732">Signal</keyword>
<comment type="caution">
    <text evidence="6">The sequence shown here is derived from an EMBL/GenBank/DDBJ whole genome shotgun (WGS) entry which is preliminary data.</text>
</comment>
<comment type="subcellular location">
    <subcellularLocation>
        <location evidence="1">Secreted</location>
    </subcellularLocation>
</comment>
<evidence type="ECO:0000256" key="2">
    <source>
        <dbReference type="ARBA" id="ARBA00022525"/>
    </source>
</evidence>
<evidence type="ECO:0000313" key="7">
    <source>
        <dbReference type="Proteomes" id="UP001562425"/>
    </source>
</evidence>
<dbReference type="EMBL" id="JBEHCU010013115">
    <property type="protein sequence ID" value="KAL1374695.1"/>
    <property type="molecule type" value="Genomic_DNA"/>
</dbReference>
<evidence type="ECO:0000256" key="4">
    <source>
        <dbReference type="SAM" id="SignalP"/>
    </source>
</evidence>
<dbReference type="InterPro" id="IPR056799">
    <property type="entry name" value="ALL3/gSG7_salivary-like_helix"/>
</dbReference>
<keyword evidence="7" id="KW-1185">Reference proteome</keyword>
<accession>A0ABD1CE77</accession>
<feature type="chain" id="PRO_5044774717" description="Aegyptin/gSG7 salivary protein-like four-helix bundle domain-containing protein" evidence="4">
    <location>
        <begin position="24"/>
        <end position="230"/>
    </location>
</feature>